<dbReference type="SUPFAM" id="SSF55781">
    <property type="entry name" value="GAF domain-like"/>
    <property type="match status" value="1"/>
</dbReference>
<dbReference type="PANTHER" id="PTHR43102">
    <property type="entry name" value="SLR1143 PROTEIN"/>
    <property type="match status" value="1"/>
</dbReference>
<feature type="region of interest" description="Disordered" evidence="1">
    <location>
        <begin position="350"/>
        <end position="383"/>
    </location>
</feature>
<dbReference type="AlphaFoldDB" id="A0A6B2JFD1"/>
<keyword evidence="5" id="KW-1185">Reference proteome</keyword>
<dbReference type="Pfam" id="PF02518">
    <property type="entry name" value="HATPase_c"/>
    <property type="match status" value="1"/>
</dbReference>
<dbReference type="InterPro" id="IPR036890">
    <property type="entry name" value="HATPase_C_sf"/>
</dbReference>
<name>A0A6B2JFD1_9RHOB</name>
<feature type="domain" description="Histidine kinase/HSP90-like ATPase" evidence="2">
    <location>
        <begin position="272"/>
        <end position="367"/>
    </location>
</feature>
<dbReference type="InterPro" id="IPR029016">
    <property type="entry name" value="GAF-like_dom_sf"/>
</dbReference>
<dbReference type="PANTHER" id="PTHR43102:SF2">
    <property type="entry name" value="GAF DOMAIN-CONTAINING PROTEIN"/>
    <property type="match status" value="1"/>
</dbReference>
<comment type="caution">
    <text evidence="4">The sequence shown here is derived from an EMBL/GenBank/DDBJ whole genome shotgun (WGS) entry which is preliminary data.</text>
</comment>
<feature type="domain" description="Signal transduction histidine kinase subgroup 2 dimerisation and phosphoacceptor" evidence="3">
    <location>
        <begin position="173"/>
        <end position="243"/>
    </location>
</feature>
<dbReference type="InterPro" id="IPR011495">
    <property type="entry name" value="Sig_transdc_His_kin_sub2_dim/P"/>
</dbReference>
<evidence type="ECO:0000259" key="3">
    <source>
        <dbReference type="Pfam" id="PF07568"/>
    </source>
</evidence>
<evidence type="ECO:0000259" key="2">
    <source>
        <dbReference type="Pfam" id="PF02518"/>
    </source>
</evidence>
<dbReference type="Gene3D" id="3.30.450.40">
    <property type="match status" value="1"/>
</dbReference>
<evidence type="ECO:0000256" key="1">
    <source>
        <dbReference type="SAM" id="MobiDB-lite"/>
    </source>
</evidence>
<feature type="region of interest" description="Disordered" evidence="1">
    <location>
        <begin position="404"/>
        <end position="425"/>
    </location>
</feature>
<sequence>MLADEHPLQGDRLDLLEAYGILDTEPEEEFDSITRIAAAVCKVPTALISFVSHDRQWFKSRLGCALEETGLESSICSHAILGTELFEVQDTQADARTVDNPLCQGEDAFRFYAGVPIVDPGTGLPLGSVCVLDTRPRELTEMQKQVLGDLALQAMRLITLRNSVQQQEMAARETDHRIKNSLQSVASHIRLQVRMLPKENVVAREALQATEQRLKAIATLHEALCYSGTGEEVDLPVYLGRILRLSLSEAPMNIRHKADLAACKVDPRTAAALGTLVNEMAVNAVRHAFPGGQEGTICLTGHYLPDGHYELTCSDDGIGLPETPEPVGANGRPRGLGHAIIESMLQQLGAPHAAPGTAPGGGTSLSVPFRPTGPRQPGRTAGEAVKAGAAAALASLGAAAGAPLGGELGAGTSLPIGDGRADSAA</sequence>
<proteinExistence type="predicted"/>
<dbReference type="InterPro" id="IPR003594">
    <property type="entry name" value="HATPase_dom"/>
</dbReference>
<reference evidence="4 5" key="1">
    <citation type="submission" date="2020-02" db="EMBL/GenBank/DDBJ databases">
        <title>Pseudoroseicyclus tamarix, sp. nov., isolated from offshore sediment of a Tamarix chinensis forest.</title>
        <authorList>
            <person name="Gai Y."/>
        </authorList>
    </citation>
    <scope>NUCLEOTIDE SEQUENCE [LARGE SCALE GENOMIC DNA]</scope>
    <source>
        <strain evidence="4 5">CLL3-39</strain>
    </source>
</reference>
<evidence type="ECO:0008006" key="6">
    <source>
        <dbReference type="Google" id="ProtNLM"/>
    </source>
</evidence>
<dbReference type="Pfam" id="PF07568">
    <property type="entry name" value="HisKA_2"/>
    <property type="match status" value="1"/>
</dbReference>
<dbReference type="Gene3D" id="3.30.565.10">
    <property type="entry name" value="Histidine kinase-like ATPase, C-terminal domain"/>
    <property type="match status" value="1"/>
</dbReference>
<accession>A0A6B2JFD1</accession>
<evidence type="ECO:0000313" key="5">
    <source>
        <dbReference type="Proteomes" id="UP000474757"/>
    </source>
</evidence>
<dbReference type="EMBL" id="JAAGAB010000001">
    <property type="protein sequence ID" value="NDU99730.1"/>
    <property type="molecule type" value="Genomic_DNA"/>
</dbReference>
<dbReference type="SUPFAM" id="SSF55874">
    <property type="entry name" value="ATPase domain of HSP90 chaperone/DNA topoisomerase II/histidine kinase"/>
    <property type="match status" value="1"/>
</dbReference>
<gene>
    <name evidence="4" type="ORF">GZA08_01920</name>
</gene>
<organism evidence="4 5">
    <name type="scientific">Pseudoroseicyclus tamaricis</name>
    <dbReference type="NCBI Taxonomy" id="2705421"/>
    <lineage>
        <taxon>Bacteria</taxon>
        <taxon>Pseudomonadati</taxon>
        <taxon>Pseudomonadota</taxon>
        <taxon>Alphaproteobacteria</taxon>
        <taxon>Rhodobacterales</taxon>
        <taxon>Paracoccaceae</taxon>
        <taxon>Pseudoroseicyclus</taxon>
    </lineage>
</organism>
<protein>
    <recommendedName>
        <fullName evidence="6">Two-component sensor histidine kinase</fullName>
    </recommendedName>
</protein>
<dbReference type="RefSeq" id="WP_163889461.1">
    <property type="nucleotide sequence ID" value="NZ_JAAFYS010000001.1"/>
</dbReference>
<evidence type="ECO:0000313" key="4">
    <source>
        <dbReference type="EMBL" id="NDU99730.1"/>
    </source>
</evidence>
<dbReference type="Proteomes" id="UP000474757">
    <property type="component" value="Unassembled WGS sequence"/>
</dbReference>